<dbReference type="AlphaFoldDB" id="A0A6A5VN56"/>
<reference evidence="1" key="1">
    <citation type="journal article" date="2020" name="Stud. Mycol.">
        <title>101 Dothideomycetes genomes: a test case for predicting lifestyles and emergence of pathogens.</title>
        <authorList>
            <person name="Haridas S."/>
            <person name="Albert R."/>
            <person name="Binder M."/>
            <person name="Bloem J."/>
            <person name="Labutti K."/>
            <person name="Salamov A."/>
            <person name="Andreopoulos B."/>
            <person name="Baker S."/>
            <person name="Barry K."/>
            <person name="Bills G."/>
            <person name="Bluhm B."/>
            <person name="Cannon C."/>
            <person name="Castanera R."/>
            <person name="Culley D."/>
            <person name="Daum C."/>
            <person name="Ezra D."/>
            <person name="Gonzalez J."/>
            <person name="Henrissat B."/>
            <person name="Kuo A."/>
            <person name="Liang C."/>
            <person name="Lipzen A."/>
            <person name="Lutzoni F."/>
            <person name="Magnuson J."/>
            <person name="Mondo S."/>
            <person name="Nolan M."/>
            <person name="Ohm R."/>
            <person name="Pangilinan J."/>
            <person name="Park H.-J."/>
            <person name="Ramirez L."/>
            <person name="Alfaro M."/>
            <person name="Sun H."/>
            <person name="Tritt A."/>
            <person name="Yoshinaga Y."/>
            <person name="Zwiers L.-H."/>
            <person name="Turgeon B."/>
            <person name="Goodwin S."/>
            <person name="Spatafora J."/>
            <person name="Crous P."/>
            <person name="Grigoriev I."/>
        </authorList>
    </citation>
    <scope>NUCLEOTIDE SEQUENCE</scope>
    <source>
        <strain evidence="1">CBS 107.79</strain>
    </source>
</reference>
<organism evidence="1 2">
    <name type="scientific">Bimuria novae-zelandiae CBS 107.79</name>
    <dbReference type="NCBI Taxonomy" id="1447943"/>
    <lineage>
        <taxon>Eukaryota</taxon>
        <taxon>Fungi</taxon>
        <taxon>Dikarya</taxon>
        <taxon>Ascomycota</taxon>
        <taxon>Pezizomycotina</taxon>
        <taxon>Dothideomycetes</taxon>
        <taxon>Pleosporomycetidae</taxon>
        <taxon>Pleosporales</taxon>
        <taxon>Massarineae</taxon>
        <taxon>Didymosphaeriaceae</taxon>
        <taxon>Bimuria</taxon>
    </lineage>
</organism>
<name>A0A6A5VN56_9PLEO</name>
<evidence type="ECO:0000313" key="2">
    <source>
        <dbReference type="Proteomes" id="UP000800036"/>
    </source>
</evidence>
<gene>
    <name evidence="1" type="ORF">BU23DRAFT_276015</name>
</gene>
<protein>
    <submittedName>
        <fullName evidence="1">Uncharacterized protein</fullName>
    </submittedName>
</protein>
<evidence type="ECO:0000313" key="1">
    <source>
        <dbReference type="EMBL" id="KAF1977919.1"/>
    </source>
</evidence>
<dbReference type="Proteomes" id="UP000800036">
    <property type="component" value="Unassembled WGS sequence"/>
</dbReference>
<proteinExistence type="predicted"/>
<accession>A0A6A5VN56</accession>
<sequence>MRFCTLRRNRRQNSFFPSDAFSSCGSSTCDASPRPCSYIYERDYPCGFHLITFGGGASGSVFTSSTSPLAALLFFPLAAYMIPATAASRMTPSGTPMPMEAEVVSVGMAVELRSPRSLCCACRAHDLVVTRIEVRTTR</sequence>
<dbReference type="EMBL" id="ML976662">
    <property type="protein sequence ID" value="KAF1977919.1"/>
    <property type="molecule type" value="Genomic_DNA"/>
</dbReference>
<keyword evidence="2" id="KW-1185">Reference proteome</keyword>